<organism evidence="1 2">
    <name type="scientific">Pangasius djambal</name>
    <dbReference type="NCBI Taxonomy" id="1691987"/>
    <lineage>
        <taxon>Eukaryota</taxon>
        <taxon>Metazoa</taxon>
        <taxon>Chordata</taxon>
        <taxon>Craniata</taxon>
        <taxon>Vertebrata</taxon>
        <taxon>Euteleostomi</taxon>
        <taxon>Actinopterygii</taxon>
        <taxon>Neopterygii</taxon>
        <taxon>Teleostei</taxon>
        <taxon>Ostariophysi</taxon>
        <taxon>Siluriformes</taxon>
        <taxon>Pangasiidae</taxon>
        <taxon>Pangasius</taxon>
    </lineage>
</organism>
<sequence length="125" mass="13659">MELPPLLCLQVALLFMSGVANAEDSTTSMFPVDSSAEKCTFPNRTSLCLIPLQAPFMHDGDMQKTAYVSNKGVLVFDQPVDNNLNPSLEGYRNIIFPLQTLFVLDEGNVTFMQATDGPLVTLATN</sequence>
<proteinExistence type="predicted"/>
<keyword evidence="2" id="KW-1185">Reference proteome</keyword>
<evidence type="ECO:0000313" key="1">
    <source>
        <dbReference type="EMBL" id="MCJ8738138.1"/>
    </source>
</evidence>
<evidence type="ECO:0000313" key="2">
    <source>
        <dbReference type="Proteomes" id="UP000830395"/>
    </source>
</evidence>
<protein>
    <submittedName>
        <fullName evidence="1">Uncharacterized protein</fullName>
    </submittedName>
</protein>
<reference evidence="1" key="1">
    <citation type="submission" date="2020-02" db="EMBL/GenBank/DDBJ databases">
        <title>Genome sequencing of the panga catfish, Pangasius djambal.</title>
        <authorList>
            <person name="Wen M."/>
            <person name="Zahm M."/>
            <person name="Roques C."/>
            <person name="Cabau C."/>
            <person name="Klopp C."/>
            <person name="Donnadieu C."/>
            <person name="Jouanno E."/>
            <person name="Avarre J.-C."/>
            <person name="Campet M."/>
            <person name="Ha T."/>
            <person name="Dugue R."/>
            <person name="Lampietro C."/>
            <person name="Louis A."/>
            <person name="Herpin A."/>
            <person name="Echchiki A."/>
            <person name="Berthelot C."/>
            <person name="Parey E."/>
            <person name="Roest-Crollius H."/>
            <person name="Braasch I."/>
            <person name="Postlethwait J.H."/>
            <person name="Bobe J."/>
            <person name="Montfort J."/>
            <person name="Bouchez O."/>
            <person name="Begum T."/>
            <person name="Schartl M."/>
            <person name="Gustiano R."/>
            <person name="Guiguen Y."/>
        </authorList>
    </citation>
    <scope>NUCLEOTIDE SEQUENCE</scope>
    <source>
        <strain evidence="1">Pdj_M5554</strain>
    </source>
</reference>
<dbReference type="EMBL" id="CM040986">
    <property type="protein sequence ID" value="MCJ8738138.1"/>
    <property type="molecule type" value="Genomic_DNA"/>
</dbReference>
<accession>A0ACC5YRG0</accession>
<dbReference type="Proteomes" id="UP000830395">
    <property type="component" value="Chromosome 12"/>
</dbReference>
<name>A0ACC5YRG0_9TELE</name>
<gene>
    <name evidence="1" type="ORF">PDJAM_G00032090</name>
</gene>
<comment type="caution">
    <text evidence="1">The sequence shown here is derived from an EMBL/GenBank/DDBJ whole genome shotgun (WGS) entry which is preliminary data.</text>
</comment>